<gene>
    <name evidence="3" type="ORF">ABEU20_002615</name>
</gene>
<reference evidence="3 4" key="1">
    <citation type="submission" date="2023-11" db="EMBL/GenBank/DDBJ databases">
        <authorList>
            <person name="Val-Calvo J."/>
            <person name="Scortti M."/>
            <person name="Vazquez-Boland J."/>
        </authorList>
    </citation>
    <scope>NUCLEOTIDE SEQUENCE [LARGE SCALE GENOMIC DNA]</scope>
    <source>
        <strain evidence="3 4">PAM 2766</strain>
    </source>
</reference>
<organism evidence="3 4">
    <name type="scientific">Rhodococcus parequi</name>
    <dbReference type="NCBI Taxonomy" id="3137122"/>
    <lineage>
        <taxon>Bacteria</taxon>
        <taxon>Bacillati</taxon>
        <taxon>Actinomycetota</taxon>
        <taxon>Actinomycetes</taxon>
        <taxon>Mycobacteriales</taxon>
        <taxon>Nocardiaceae</taxon>
        <taxon>Rhodococcus</taxon>
    </lineage>
</organism>
<name>A0ABW9FFK1_9NOCA</name>
<dbReference type="Proteomes" id="UP001629745">
    <property type="component" value="Unassembled WGS sequence"/>
</dbReference>
<dbReference type="InterPro" id="IPR024455">
    <property type="entry name" value="Phage_capsid"/>
</dbReference>
<sequence length="400" mass="42323">MTTISEKRSAAVKQAEAIVSRTKGRDMSDSDAARFAALVEEVKGYDAHLAKAREGEALVNALKGLGAADYAPAPGWDGPSEFTGPAEGSTGHLTLTGTKGRALAQDMSRTMRGDVGTGMKALTQTGDVVTNVPLLNASQIEDGRPALSLLEALTTVVRPPVYKIQRQTLRENNAAGVAPGALKPTSLYGLETVDIALKVIAHVSEPVDSYTLADGVNLTRFLESEMTYGLRTEVERQLITGTGAVVDGNDEFTGILNTSGIQAQAFDTDVLTSARAAMTKLEVAGYVPSLFVLSPDDWQALELTRNTSGQLDLGHAAVDRAARRLWGTPIVVSNAVPANSALLLDTAHTLVDTDGHVDVKWSEAVGDDFARNQVRVRVEGRFNASIHHPLSIVKVATAAA</sequence>
<keyword evidence="4" id="KW-1185">Reference proteome</keyword>
<dbReference type="Gene3D" id="3.30.2320.10">
    <property type="entry name" value="hypothetical protein PF0899 domain"/>
    <property type="match status" value="1"/>
</dbReference>
<evidence type="ECO:0000259" key="2">
    <source>
        <dbReference type="Pfam" id="PF05065"/>
    </source>
</evidence>
<comment type="subcellular location">
    <subcellularLocation>
        <location evidence="1">Virion</location>
    </subcellularLocation>
</comment>
<evidence type="ECO:0000313" key="4">
    <source>
        <dbReference type="Proteomes" id="UP001629745"/>
    </source>
</evidence>
<dbReference type="RefSeq" id="WP_420164599.1">
    <property type="nucleotide sequence ID" value="NZ_JBDLNV010000004.1"/>
</dbReference>
<dbReference type="NCBIfam" id="TIGR01554">
    <property type="entry name" value="major_cap_HK97"/>
    <property type="match status" value="1"/>
</dbReference>
<feature type="domain" description="Phage capsid-like C-terminal" evidence="2">
    <location>
        <begin position="150"/>
        <end position="395"/>
    </location>
</feature>
<evidence type="ECO:0000256" key="1">
    <source>
        <dbReference type="ARBA" id="ARBA00004328"/>
    </source>
</evidence>
<dbReference type="InterPro" id="IPR054612">
    <property type="entry name" value="Phage_capsid-like_C"/>
</dbReference>
<proteinExistence type="predicted"/>
<dbReference type="EMBL" id="JBDLNV010000004">
    <property type="protein sequence ID" value="MFM1724039.1"/>
    <property type="molecule type" value="Genomic_DNA"/>
</dbReference>
<dbReference type="Pfam" id="PF05065">
    <property type="entry name" value="Phage_capsid"/>
    <property type="match status" value="1"/>
</dbReference>
<accession>A0ABW9FFK1</accession>
<evidence type="ECO:0000313" key="3">
    <source>
        <dbReference type="EMBL" id="MFM1724039.1"/>
    </source>
</evidence>
<protein>
    <submittedName>
        <fullName evidence="3">Phage major capsid protein</fullName>
    </submittedName>
</protein>
<dbReference type="Gene3D" id="3.30.2400.10">
    <property type="entry name" value="Major capsid protein gp5"/>
    <property type="match status" value="1"/>
</dbReference>
<dbReference type="SUPFAM" id="SSF56563">
    <property type="entry name" value="Major capsid protein gp5"/>
    <property type="match status" value="1"/>
</dbReference>
<comment type="caution">
    <text evidence="3">The sequence shown here is derived from an EMBL/GenBank/DDBJ whole genome shotgun (WGS) entry which is preliminary data.</text>
</comment>